<reference evidence="3 4" key="1">
    <citation type="submission" date="2019-03" db="EMBL/GenBank/DDBJ databases">
        <title>Genomic Encyclopedia of Archaeal and Bacterial Type Strains, Phase II (KMG-II): from individual species to whole genera.</title>
        <authorList>
            <person name="Goeker M."/>
        </authorList>
    </citation>
    <scope>NUCLEOTIDE SEQUENCE [LARGE SCALE GENOMIC DNA]</scope>
    <source>
        <strain evidence="3 4">DSM 24782</strain>
    </source>
</reference>
<keyword evidence="1" id="KW-0812">Transmembrane</keyword>
<evidence type="ECO:0000313" key="4">
    <source>
        <dbReference type="Proteomes" id="UP000295344"/>
    </source>
</evidence>
<dbReference type="AlphaFoldDB" id="A0A4R7FS37"/>
<protein>
    <submittedName>
        <fullName evidence="3">Uncharacterized protein DUF4190</fullName>
    </submittedName>
</protein>
<dbReference type="OrthoDB" id="4374883at2"/>
<gene>
    <name evidence="3" type="ORF">CLV52_1152</name>
</gene>
<dbReference type="Pfam" id="PF13828">
    <property type="entry name" value="DUF4190"/>
    <property type="match status" value="1"/>
</dbReference>
<proteinExistence type="predicted"/>
<evidence type="ECO:0000313" key="3">
    <source>
        <dbReference type="EMBL" id="TDS80586.1"/>
    </source>
</evidence>
<evidence type="ECO:0000256" key="1">
    <source>
        <dbReference type="SAM" id="Phobius"/>
    </source>
</evidence>
<organism evidence="3 4">
    <name type="scientific">Amnibacterium kyonggiense</name>
    <dbReference type="NCBI Taxonomy" id="595671"/>
    <lineage>
        <taxon>Bacteria</taxon>
        <taxon>Bacillati</taxon>
        <taxon>Actinomycetota</taxon>
        <taxon>Actinomycetes</taxon>
        <taxon>Micrococcales</taxon>
        <taxon>Microbacteriaceae</taxon>
        <taxon>Amnibacterium</taxon>
    </lineage>
</organism>
<accession>A0A4R7FS37</accession>
<dbReference type="InterPro" id="IPR025241">
    <property type="entry name" value="DUF4190"/>
</dbReference>
<keyword evidence="1" id="KW-0472">Membrane</keyword>
<feature type="domain" description="DUF4190" evidence="2">
    <location>
        <begin position="22"/>
        <end position="74"/>
    </location>
</feature>
<sequence>MSTAVVPRDHHLAEQAAFNSLAAIALALSFVTIIGGIVCGHVALSQIARSGERGRWMAVLALVIGYGIAIGTALLVIGLPLGAFVLHLAR</sequence>
<keyword evidence="1" id="KW-1133">Transmembrane helix</keyword>
<dbReference type="EMBL" id="SOAM01000001">
    <property type="protein sequence ID" value="TDS80586.1"/>
    <property type="molecule type" value="Genomic_DNA"/>
</dbReference>
<name>A0A4R7FS37_9MICO</name>
<evidence type="ECO:0000259" key="2">
    <source>
        <dbReference type="Pfam" id="PF13828"/>
    </source>
</evidence>
<comment type="caution">
    <text evidence="3">The sequence shown here is derived from an EMBL/GenBank/DDBJ whole genome shotgun (WGS) entry which is preliminary data.</text>
</comment>
<dbReference type="Proteomes" id="UP000295344">
    <property type="component" value="Unassembled WGS sequence"/>
</dbReference>
<keyword evidence="4" id="KW-1185">Reference proteome</keyword>
<dbReference type="RefSeq" id="WP_133765289.1">
    <property type="nucleotide sequence ID" value="NZ_BAAARP010000001.1"/>
</dbReference>
<feature type="transmembrane region" description="Helical" evidence="1">
    <location>
        <begin position="20"/>
        <end position="44"/>
    </location>
</feature>
<feature type="transmembrane region" description="Helical" evidence="1">
    <location>
        <begin position="56"/>
        <end position="89"/>
    </location>
</feature>